<feature type="region of interest" description="Disordered" evidence="2">
    <location>
        <begin position="352"/>
        <end position="427"/>
    </location>
</feature>
<feature type="compositionally biased region" description="Basic and acidic residues" evidence="2">
    <location>
        <begin position="378"/>
        <end position="415"/>
    </location>
</feature>
<feature type="compositionally biased region" description="Basic and acidic residues" evidence="2">
    <location>
        <begin position="72"/>
        <end position="98"/>
    </location>
</feature>
<evidence type="ECO:0000313" key="5">
    <source>
        <dbReference type="EMBL" id="CAL1533700.1"/>
    </source>
</evidence>
<dbReference type="PANTHER" id="PTHR14015:SF2">
    <property type="entry name" value="OPIOID GROWTH FACTOR RECEPTOR (OGFR) CONSERVED DOMAIN-CONTAINING PROTEIN"/>
    <property type="match status" value="1"/>
</dbReference>
<feature type="region of interest" description="Disordered" evidence="2">
    <location>
        <begin position="251"/>
        <end position="300"/>
    </location>
</feature>
<evidence type="ECO:0000256" key="3">
    <source>
        <dbReference type="SAM" id="SignalP"/>
    </source>
</evidence>
<evidence type="ECO:0000259" key="4">
    <source>
        <dbReference type="Pfam" id="PF04664"/>
    </source>
</evidence>
<feature type="compositionally biased region" description="Basic and acidic residues" evidence="2">
    <location>
        <begin position="176"/>
        <end position="193"/>
    </location>
</feature>
<dbReference type="GO" id="GO:0140625">
    <property type="term" value="F:opioid growth factor receptor activity"/>
    <property type="evidence" value="ECO:0007669"/>
    <property type="project" value="InterPro"/>
</dbReference>
<accession>A0AAV2HI37</accession>
<evidence type="ECO:0000313" key="6">
    <source>
        <dbReference type="Proteomes" id="UP001497497"/>
    </source>
</evidence>
<dbReference type="InterPro" id="IPR006757">
    <property type="entry name" value="OGF_rcpt"/>
</dbReference>
<feature type="compositionally biased region" description="Basic and acidic residues" evidence="2">
    <location>
        <begin position="282"/>
        <end position="292"/>
    </location>
</feature>
<feature type="compositionally biased region" description="Basic and acidic residues" evidence="2">
    <location>
        <begin position="123"/>
        <end position="155"/>
    </location>
</feature>
<name>A0AAV2HI37_LYMST</name>
<feature type="chain" id="PRO_5043640364" description="Opioid growth factor receptor (OGFr) conserved domain-containing protein" evidence="3">
    <location>
        <begin position="19"/>
        <end position="620"/>
    </location>
</feature>
<dbReference type="EMBL" id="CAXITT010000150">
    <property type="protein sequence ID" value="CAL1533700.1"/>
    <property type="molecule type" value="Genomic_DNA"/>
</dbReference>
<reference evidence="5 6" key="1">
    <citation type="submission" date="2024-04" db="EMBL/GenBank/DDBJ databases">
        <authorList>
            <consortium name="Genoscope - CEA"/>
            <person name="William W."/>
        </authorList>
    </citation>
    <scope>NUCLEOTIDE SEQUENCE [LARGE SCALE GENOMIC DNA]</scope>
</reference>
<comment type="caution">
    <text evidence="5">The sequence shown here is derived from an EMBL/GenBank/DDBJ whole genome shotgun (WGS) entry which is preliminary data.</text>
</comment>
<dbReference type="Proteomes" id="UP001497497">
    <property type="component" value="Unassembled WGS sequence"/>
</dbReference>
<organism evidence="5 6">
    <name type="scientific">Lymnaea stagnalis</name>
    <name type="common">Great pond snail</name>
    <name type="synonym">Helix stagnalis</name>
    <dbReference type="NCBI Taxonomy" id="6523"/>
    <lineage>
        <taxon>Eukaryota</taxon>
        <taxon>Metazoa</taxon>
        <taxon>Spiralia</taxon>
        <taxon>Lophotrochozoa</taxon>
        <taxon>Mollusca</taxon>
        <taxon>Gastropoda</taxon>
        <taxon>Heterobranchia</taxon>
        <taxon>Euthyneura</taxon>
        <taxon>Panpulmonata</taxon>
        <taxon>Hygrophila</taxon>
        <taxon>Lymnaeoidea</taxon>
        <taxon>Lymnaeidae</taxon>
        <taxon>Lymnaea</taxon>
    </lineage>
</organism>
<evidence type="ECO:0000256" key="1">
    <source>
        <dbReference type="ARBA" id="ARBA00010365"/>
    </source>
</evidence>
<comment type="similarity">
    <text evidence="1">Belongs to the opioid growth factor receptor family.</text>
</comment>
<feature type="region of interest" description="Disordered" evidence="2">
    <location>
        <begin position="72"/>
        <end position="160"/>
    </location>
</feature>
<protein>
    <recommendedName>
        <fullName evidence="4">Opioid growth factor receptor (OGFr) conserved domain-containing protein</fullName>
    </recommendedName>
</protein>
<dbReference type="GO" id="GO:0016020">
    <property type="term" value="C:membrane"/>
    <property type="evidence" value="ECO:0007669"/>
    <property type="project" value="InterPro"/>
</dbReference>
<dbReference type="PANTHER" id="PTHR14015">
    <property type="entry name" value="OPIOID GROWTH FACTOR RECEPTOR OGFR ZETA-TYPE OPIOID RECEPTOR"/>
    <property type="match status" value="1"/>
</dbReference>
<feature type="signal peptide" evidence="3">
    <location>
        <begin position="1"/>
        <end position="18"/>
    </location>
</feature>
<sequence>MLVGIFIFLVIFTCLVHQDAFQFIELDFCKDMNSEVQKVKDISINEPETIETNIENQPKDIFQLGSPKDIKSEAKDENSVITEKDAVVETSPAERDGQEISMTENSEAKEESPKDTFNNQDIQIRETDNKAEQSETDSKGEQSETDSKSETETALDHSVGCTLLTSGQTEIPLVEAEDKSKTGNCDSKDPSDDHEIEDVEMIDDAKQNLEECSGKESQNQEKIIEQEQLITEQVEEALVTDSNLETPLVTLHSNSKESQPSSDTSETQEEQTAEDMGQCTGKEQKKAEHSDESSDDMMTTGKCENMDVGVRSRPLSVVVCLIKYVFSLTANIWRSLFIGLNFFIKEGDNKRKKESLSEPGSVLQENESEAGEKKKRIDQRDTTARTRSGNKDADRYRPTDKDPEPYRPGSKDTENYRLGYPNLKDDPDSKANKKFYFGEIESQPDGATIDEIHKNWFGRYDLLEKHHGYIQWIFPIREEGMNWQAQPLQLHEAEAIKGDERAMERVLQSYKMMLDFYGMELVDEETGEIKRSKNYKECFQNLTNHTHNYLRITRILKSLGELGYEHLKTPFLDFILSEALKKNRLLERTLTSCKNYWIGTIKDDGDRERLYQLIDEHEYR</sequence>
<proteinExistence type="inferred from homology"/>
<dbReference type="InterPro" id="IPR039574">
    <property type="entry name" value="OGFr"/>
</dbReference>
<keyword evidence="3" id="KW-0732">Signal</keyword>
<keyword evidence="6" id="KW-1185">Reference proteome</keyword>
<dbReference type="AlphaFoldDB" id="A0AAV2HI37"/>
<feature type="domain" description="Opioid growth factor receptor (OGFr) conserved" evidence="4">
    <location>
        <begin position="428"/>
        <end position="617"/>
    </location>
</feature>
<feature type="compositionally biased region" description="Polar residues" evidence="2">
    <location>
        <begin position="251"/>
        <end position="265"/>
    </location>
</feature>
<evidence type="ECO:0000256" key="2">
    <source>
        <dbReference type="SAM" id="MobiDB-lite"/>
    </source>
</evidence>
<feature type="region of interest" description="Disordered" evidence="2">
    <location>
        <begin position="174"/>
        <end position="197"/>
    </location>
</feature>
<gene>
    <name evidence="5" type="ORF">GSLYS_00007660001</name>
</gene>
<dbReference type="Pfam" id="PF04664">
    <property type="entry name" value="OGFr_N"/>
    <property type="match status" value="1"/>
</dbReference>